<dbReference type="InterPro" id="IPR003675">
    <property type="entry name" value="Rce1/LyrA-like_dom"/>
</dbReference>
<feature type="transmembrane region" description="Helical" evidence="1">
    <location>
        <begin position="42"/>
        <end position="61"/>
    </location>
</feature>
<name>A0A6M0K2X6_9GAMM</name>
<feature type="transmembrane region" description="Helical" evidence="1">
    <location>
        <begin position="81"/>
        <end position="100"/>
    </location>
</feature>
<keyword evidence="3" id="KW-0482">Metalloprotease</keyword>
<keyword evidence="1" id="KW-0812">Transmembrane</keyword>
<keyword evidence="4" id="KW-1185">Reference proteome</keyword>
<feature type="domain" description="CAAX prenyl protease 2/Lysostaphin resistance protein A-like" evidence="2">
    <location>
        <begin position="118"/>
        <end position="236"/>
    </location>
</feature>
<feature type="transmembrane region" description="Helical" evidence="1">
    <location>
        <begin position="112"/>
        <end position="131"/>
    </location>
</feature>
<dbReference type="GO" id="GO:0080120">
    <property type="term" value="P:CAAX-box protein maturation"/>
    <property type="evidence" value="ECO:0007669"/>
    <property type="project" value="UniProtKB-ARBA"/>
</dbReference>
<keyword evidence="1" id="KW-1133">Transmembrane helix</keyword>
<evidence type="ECO:0000256" key="1">
    <source>
        <dbReference type="SAM" id="Phobius"/>
    </source>
</evidence>
<feature type="transmembrane region" description="Helical" evidence="1">
    <location>
        <begin position="264"/>
        <end position="282"/>
    </location>
</feature>
<keyword evidence="3" id="KW-0378">Hydrolase</keyword>
<protein>
    <submittedName>
        <fullName evidence="3">CPBP family intramembrane metalloprotease</fullName>
    </submittedName>
</protein>
<gene>
    <name evidence="3" type="ORF">G3446_17890</name>
</gene>
<keyword evidence="1" id="KW-0472">Membrane</keyword>
<organism evidence="3 4">
    <name type="scientific">Thiorhodococcus minor</name>
    <dbReference type="NCBI Taxonomy" id="57489"/>
    <lineage>
        <taxon>Bacteria</taxon>
        <taxon>Pseudomonadati</taxon>
        <taxon>Pseudomonadota</taxon>
        <taxon>Gammaproteobacteria</taxon>
        <taxon>Chromatiales</taxon>
        <taxon>Chromatiaceae</taxon>
        <taxon>Thiorhodococcus</taxon>
    </lineage>
</organism>
<dbReference type="AlphaFoldDB" id="A0A6M0K2X6"/>
<evidence type="ECO:0000259" key="2">
    <source>
        <dbReference type="Pfam" id="PF02517"/>
    </source>
</evidence>
<reference evidence="3 4" key="1">
    <citation type="submission" date="2020-02" db="EMBL/GenBank/DDBJ databases">
        <title>Genome sequences of Thiorhodococcus mannitoliphagus and Thiorhodococcus minor, purple sulfur photosynthetic bacteria in the gammaproteobacterial family, Chromatiaceae.</title>
        <authorList>
            <person name="Aviles F.A."/>
            <person name="Meyer T.E."/>
            <person name="Kyndt J.A."/>
        </authorList>
    </citation>
    <scope>NUCLEOTIDE SEQUENCE [LARGE SCALE GENOMIC DNA]</scope>
    <source>
        <strain evidence="3 4">DSM 11518</strain>
    </source>
</reference>
<dbReference type="Pfam" id="PF02517">
    <property type="entry name" value="Rce1-like"/>
    <property type="match status" value="1"/>
</dbReference>
<dbReference type="PANTHER" id="PTHR39430:SF1">
    <property type="entry name" value="PROTEASE"/>
    <property type="match status" value="1"/>
</dbReference>
<feature type="transmembrane region" description="Helical" evidence="1">
    <location>
        <begin position="151"/>
        <end position="168"/>
    </location>
</feature>
<dbReference type="GO" id="GO:0004175">
    <property type="term" value="F:endopeptidase activity"/>
    <property type="evidence" value="ECO:0007669"/>
    <property type="project" value="UniProtKB-ARBA"/>
</dbReference>
<sequence>MRVTAIFFAYLLACLILAAMASVPLMTGGWVDLEPHRVMSRLAQAFILLGIWPLLLALRVADRDSVGYAPPWGLMRRSIGWGWVLGVMVLSILLAALLMLDIRVPDPTPPSWSSVLSKVLQALVGGLLIGLMEETFFRGALYSAIRRAEGLRSAVIWSALLYAAVHFMKPGALPEGMPFDAAGAFWMVLYALGDLFQWRNLDSFAALFMVGVFLALIRERTGHIGWCIGLHAGWVLVIQVGRKVTDGNEGAPLAFLVGDYDGTIGWLAAAWIGLLALAYWLVSGRRSGSPS</sequence>
<feature type="transmembrane region" description="Helical" evidence="1">
    <location>
        <begin position="224"/>
        <end position="244"/>
    </location>
</feature>
<dbReference type="GO" id="GO:0006508">
    <property type="term" value="P:proteolysis"/>
    <property type="evidence" value="ECO:0007669"/>
    <property type="project" value="UniProtKB-KW"/>
</dbReference>
<evidence type="ECO:0000313" key="3">
    <source>
        <dbReference type="EMBL" id="NEV63739.1"/>
    </source>
</evidence>
<keyword evidence="3" id="KW-0645">Protease</keyword>
<feature type="transmembrane region" description="Helical" evidence="1">
    <location>
        <begin position="196"/>
        <end position="217"/>
    </location>
</feature>
<evidence type="ECO:0000313" key="4">
    <source>
        <dbReference type="Proteomes" id="UP000483379"/>
    </source>
</evidence>
<dbReference type="RefSeq" id="WP_164454202.1">
    <property type="nucleotide sequence ID" value="NZ_JAAIJQ010000060.1"/>
</dbReference>
<accession>A0A6M0K2X6</accession>
<dbReference type="PANTHER" id="PTHR39430">
    <property type="entry name" value="MEMBRANE-ASSOCIATED PROTEASE-RELATED"/>
    <property type="match status" value="1"/>
</dbReference>
<dbReference type="GO" id="GO:0008237">
    <property type="term" value="F:metallopeptidase activity"/>
    <property type="evidence" value="ECO:0007669"/>
    <property type="project" value="UniProtKB-KW"/>
</dbReference>
<dbReference type="Proteomes" id="UP000483379">
    <property type="component" value="Unassembled WGS sequence"/>
</dbReference>
<comment type="caution">
    <text evidence="3">The sequence shown here is derived from an EMBL/GenBank/DDBJ whole genome shotgun (WGS) entry which is preliminary data.</text>
</comment>
<dbReference type="EMBL" id="JAAIJQ010000060">
    <property type="protein sequence ID" value="NEV63739.1"/>
    <property type="molecule type" value="Genomic_DNA"/>
</dbReference>
<proteinExistence type="predicted"/>